<dbReference type="EMBL" id="JACHDD010000017">
    <property type="protein sequence ID" value="MBB5428962.1"/>
    <property type="molecule type" value="Genomic_DNA"/>
</dbReference>
<sequence>MTQLIEVNKSRFATRRLTFIVESACRDYTVTNCPHACAKFALTAGIAQSDSDPTALIDQQLHVSPYA</sequence>
<gene>
    <name evidence="1" type="ORF">HDG40_007157</name>
</gene>
<dbReference type="AlphaFoldDB" id="A0A7W8QEH7"/>
<protein>
    <submittedName>
        <fullName evidence="1">Uncharacterized protein</fullName>
    </submittedName>
</protein>
<reference evidence="1 2" key="1">
    <citation type="submission" date="2020-08" db="EMBL/GenBank/DDBJ databases">
        <title>Genomic Encyclopedia of Type Strains, Phase IV (KMG-V): Genome sequencing to study the core and pangenomes of soil and plant-associated prokaryotes.</title>
        <authorList>
            <person name="Whitman W."/>
        </authorList>
    </citation>
    <scope>NUCLEOTIDE SEQUENCE [LARGE SCALE GENOMIC DNA]</scope>
    <source>
        <strain evidence="1 2">JPY158</strain>
    </source>
</reference>
<evidence type="ECO:0000313" key="1">
    <source>
        <dbReference type="EMBL" id="MBB5428962.1"/>
    </source>
</evidence>
<dbReference type="Proteomes" id="UP000592780">
    <property type="component" value="Unassembled WGS sequence"/>
</dbReference>
<organism evidence="1 2">
    <name type="scientific">Paraburkholderia atlantica</name>
    <dbReference type="NCBI Taxonomy" id="2654982"/>
    <lineage>
        <taxon>Bacteria</taxon>
        <taxon>Pseudomonadati</taxon>
        <taxon>Pseudomonadota</taxon>
        <taxon>Betaproteobacteria</taxon>
        <taxon>Burkholderiales</taxon>
        <taxon>Burkholderiaceae</taxon>
        <taxon>Paraburkholderia</taxon>
    </lineage>
</organism>
<proteinExistence type="predicted"/>
<accession>A0A7W8QEH7</accession>
<name>A0A7W8QEH7_PARAM</name>
<evidence type="ECO:0000313" key="2">
    <source>
        <dbReference type="Proteomes" id="UP000592780"/>
    </source>
</evidence>
<comment type="caution">
    <text evidence="1">The sequence shown here is derived from an EMBL/GenBank/DDBJ whole genome shotgun (WGS) entry which is preliminary data.</text>
</comment>
<keyword evidence="2" id="KW-1185">Reference proteome</keyword>